<evidence type="ECO:0000313" key="4">
    <source>
        <dbReference type="Proteomes" id="UP000181790"/>
    </source>
</evidence>
<organism evidence="3 4">
    <name type="scientific">Arsenicibacter rosenii</name>
    <dbReference type="NCBI Taxonomy" id="1750698"/>
    <lineage>
        <taxon>Bacteria</taxon>
        <taxon>Pseudomonadati</taxon>
        <taxon>Bacteroidota</taxon>
        <taxon>Cytophagia</taxon>
        <taxon>Cytophagales</taxon>
        <taxon>Spirosomataceae</taxon>
        <taxon>Arsenicibacter</taxon>
    </lineage>
</organism>
<feature type="chain" id="PRO_5010258875" description="SHOCT domain-containing protein" evidence="1">
    <location>
        <begin position="30"/>
        <end position="199"/>
    </location>
</feature>
<evidence type="ECO:0000259" key="2">
    <source>
        <dbReference type="Pfam" id="PF09851"/>
    </source>
</evidence>
<dbReference type="OrthoDB" id="965284at2"/>
<dbReference type="Proteomes" id="UP000181790">
    <property type="component" value="Unassembled WGS sequence"/>
</dbReference>
<dbReference type="Pfam" id="PF09851">
    <property type="entry name" value="SHOCT"/>
    <property type="match status" value="1"/>
</dbReference>
<protein>
    <recommendedName>
        <fullName evidence="2">SHOCT domain-containing protein</fullName>
    </recommendedName>
</protein>
<reference evidence="3 4" key="1">
    <citation type="submission" date="2016-10" db="EMBL/GenBank/DDBJ databases">
        <title>Arsenicibacter rosenii gen. nov., sp. nov., an efficient arsenic-methylating bacterium isolated from an arsenic-contaminated paddy soil.</title>
        <authorList>
            <person name="Huang K."/>
        </authorList>
    </citation>
    <scope>NUCLEOTIDE SEQUENCE [LARGE SCALE GENOMIC DNA]</scope>
    <source>
        <strain evidence="3 4">SM-1</strain>
    </source>
</reference>
<proteinExistence type="predicted"/>
<keyword evidence="1" id="KW-0732">Signal</keyword>
<dbReference type="InterPro" id="IPR018649">
    <property type="entry name" value="SHOCT"/>
</dbReference>
<gene>
    <name evidence="3" type="ORF">BLX24_23605</name>
</gene>
<sequence>MKKQRLFKPSGKSLFAAAFLLSGISIATAQTPTPKPVTADDLRKGPVLPSHLHWGYTPTAAPGWRIQKGDTLSLGEGSMPNHSFTFIYLNHSWPRVYMPTNHINGRAVVKSLVQIGTKEQGYTMGAILSVGRSKKYFIELENAVNAGELLPPPQIRGTVITSLKPFSIADEIRKLKALADEGTMTRAEFEAAKQKLLNN</sequence>
<evidence type="ECO:0000256" key="1">
    <source>
        <dbReference type="SAM" id="SignalP"/>
    </source>
</evidence>
<dbReference type="RefSeq" id="WP_071505692.1">
    <property type="nucleotide sequence ID" value="NZ_MORL01000020.1"/>
</dbReference>
<dbReference type="EMBL" id="MORL01000020">
    <property type="protein sequence ID" value="OIN56620.1"/>
    <property type="molecule type" value="Genomic_DNA"/>
</dbReference>
<keyword evidence="4" id="KW-1185">Reference proteome</keyword>
<evidence type="ECO:0000313" key="3">
    <source>
        <dbReference type="EMBL" id="OIN56620.1"/>
    </source>
</evidence>
<feature type="signal peptide" evidence="1">
    <location>
        <begin position="1"/>
        <end position="29"/>
    </location>
</feature>
<accession>A0A1S2VDX5</accession>
<comment type="caution">
    <text evidence="3">The sequence shown here is derived from an EMBL/GenBank/DDBJ whole genome shotgun (WGS) entry which is preliminary data.</text>
</comment>
<name>A0A1S2VDX5_9BACT</name>
<feature type="domain" description="SHOCT" evidence="2">
    <location>
        <begin position="170"/>
        <end position="197"/>
    </location>
</feature>
<dbReference type="AlphaFoldDB" id="A0A1S2VDX5"/>